<reference evidence="4" key="1">
    <citation type="submission" date="2020-11" db="EMBL/GenBank/DDBJ databases">
        <authorList>
            <person name="Tran Van P."/>
        </authorList>
    </citation>
    <scope>NUCLEOTIDE SEQUENCE</scope>
</reference>
<feature type="compositionally biased region" description="Polar residues" evidence="3">
    <location>
        <begin position="429"/>
        <end position="445"/>
    </location>
</feature>
<keyword evidence="1" id="KW-0217">Developmental protein</keyword>
<feature type="compositionally biased region" description="Low complexity" evidence="3">
    <location>
        <begin position="335"/>
        <end position="353"/>
    </location>
</feature>
<dbReference type="InterPro" id="IPR006020">
    <property type="entry name" value="PTB/PI_dom"/>
</dbReference>
<dbReference type="SMART" id="SM00462">
    <property type="entry name" value="PTB"/>
    <property type="match status" value="1"/>
</dbReference>
<dbReference type="InterPro" id="IPR010449">
    <property type="entry name" value="Numb_domain"/>
</dbReference>
<evidence type="ECO:0000313" key="4">
    <source>
        <dbReference type="EMBL" id="CAD7226086.1"/>
    </source>
</evidence>
<dbReference type="InterPro" id="IPR016698">
    <property type="entry name" value="Numb/numb-like"/>
</dbReference>
<gene>
    <name evidence="4" type="ORF">CTOB1V02_LOCUS4011</name>
</gene>
<evidence type="ECO:0000256" key="3">
    <source>
        <dbReference type="SAM" id="MobiDB-lite"/>
    </source>
</evidence>
<evidence type="ECO:0000256" key="1">
    <source>
        <dbReference type="ARBA" id="ARBA00022473"/>
    </source>
</evidence>
<dbReference type="PANTHER" id="PTHR47368">
    <property type="entry name" value="NUMB"/>
    <property type="match status" value="1"/>
</dbReference>
<dbReference type="AlphaFoldDB" id="A0A7R8WBI6"/>
<feature type="compositionally biased region" description="Low complexity" evidence="3">
    <location>
        <begin position="501"/>
        <end position="517"/>
    </location>
</feature>
<protein>
    <submittedName>
        <fullName evidence="4">Uncharacterized protein</fullName>
    </submittedName>
</protein>
<dbReference type="SUPFAM" id="SSF50729">
    <property type="entry name" value="PH domain-like"/>
    <property type="match status" value="1"/>
</dbReference>
<feature type="region of interest" description="Disordered" evidence="3">
    <location>
        <begin position="288"/>
        <end position="353"/>
    </location>
</feature>
<keyword evidence="2" id="KW-0597">Phosphoprotein</keyword>
<name>A0A7R8WBI6_9CRUS</name>
<evidence type="ECO:0000256" key="2">
    <source>
        <dbReference type="ARBA" id="ARBA00022553"/>
    </source>
</evidence>
<dbReference type="PANTHER" id="PTHR47368:SF2">
    <property type="entry name" value="PID DOMAIN-CONTAINING PROTEIN"/>
    <property type="match status" value="1"/>
</dbReference>
<feature type="region of interest" description="Disordered" evidence="3">
    <location>
        <begin position="484"/>
        <end position="525"/>
    </location>
</feature>
<feature type="compositionally biased region" description="Basic and acidic residues" evidence="3">
    <location>
        <begin position="303"/>
        <end position="318"/>
    </location>
</feature>
<dbReference type="OrthoDB" id="10070446at2759"/>
<dbReference type="EMBL" id="OB660740">
    <property type="protein sequence ID" value="CAD7226086.1"/>
    <property type="molecule type" value="Genomic_DNA"/>
</dbReference>
<organism evidence="4">
    <name type="scientific">Cyprideis torosa</name>
    <dbReference type="NCBI Taxonomy" id="163714"/>
    <lineage>
        <taxon>Eukaryota</taxon>
        <taxon>Metazoa</taxon>
        <taxon>Ecdysozoa</taxon>
        <taxon>Arthropoda</taxon>
        <taxon>Crustacea</taxon>
        <taxon>Oligostraca</taxon>
        <taxon>Ostracoda</taxon>
        <taxon>Podocopa</taxon>
        <taxon>Podocopida</taxon>
        <taxon>Cytherocopina</taxon>
        <taxon>Cytheroidea</taxon>
        <taxon>Cytherideidae</taxon>
        <taxon>Cyprideis</taxon>
    </lineage>
</organism>
<dbReference type="Gene3D" id="2.30.29.30">
    <property type="entry name" value="Pleckstrin-homology domain (PH domain)/Phosphotyrosine-binding domain (PTB)"/>
    <property type="match status" value="1"/>
</dbReference>
<dbReference type="Pfam" id="PF00640">
    <property type="entry name" value="PID"/>
    <property type="match status" value="1"/>
</dbReference>
<dbReference type="PROSITE" id="PS01179">
    <property type="entry name" value="PID"/>
    <property type="match status" value="1"/>
</dbReference>
<feature type="compositionally biased region" description="Polar residues" evidence="3">
    <location>
        <begin position="383"/>
        <end position="399"/>
    </location>
</feature>
<feature type="region of interest" description="Disordered" evidence="3">
    <location>
        <begin position="374"/>
        <end position="446"/>
    </location>
</feature>
<accession>A0A7R8WBI6</accession>
<dbReference type="CDD" id="cd01268">
    <property type="entry name" value="PTB_Numb"/>
    <property type="match status" value="1"/>
</dbReference>
<dbReference type="InterPro" id="IPR011993">
    <property type="entry name" value="PH-like_dom_sf"/>
</dbReference>
<proteinExistence type="predicted"/>
<dbReference type="GO" id="GO:0005737">
    <property type="term" value="C:cytoplasm"/>
    <property type="evidence" value="ECO:0007669"/>
    <property type="project" value="TreeGrafter"/>
</dbReference>
<dbReference type="Pfam" id="PF06311">
    <property type="entry name" value="NumbF"/>
    <property type="match status" value="1"/>
</dbReference>
<sequence length="542" mass="59626">MTWVRKSLKLKAGNSGASAKMDKLRRSFRDSFRKKKDTTHQVTEASRPHQWAQDELDVRAGNAVFLVRYLGCIEVFESRGMSVCEEALKHLRQNIRRRPVKGNLYVSGDGLRVVDDETKGLIVDQTIEKVSFCAPDRNHERGFSYICRDGTSRRWMCHGFLAIRDSGERLSHAVGCAFAVCLERKQKREKECGVTMNVDKENHSFTRTGSFRTVSLTERIQDPQECKPAEPPPVKNVVNPHAIERPHATPSLLLRQGSFRGFSALNQVSPFKRQLSLRLSELPSTLERAQEMAKGSLSSSGDAGRDQTEFPPPPEKRSFGVTLFSDPLTPPDVAPIPEVSPSVPTPPLSSSIPDPVSVLAQEVSQGLNMLTQMDFGKEPSSVPPRSQASRGQMWTSKGGSVSVDVANPFDGKSPAPRVAPPTSEAPWVDSNQDSGLSTDSNSSREINWLVKKAPGLKVGDRSKSLDEHFDPFDAGWVNEWEVKNGATSATPTPIPGTETTSVVLSPSHSLSSAQPSQIDTDWKPTNPFAAEANVHKAFEVHL</sequence>